<dbReference type="AlphaFoldDB" id="A0A644YMA0"/>
<proteinExistence type="predicted"/>
<name>A0A644YMA0_9ZZZZ</name>
<organism evidence="1">
    <name type="scientific">bioreactor metagenome</name>
    <dbReference type="NCBI Taxonomy" id="1076179"/>
    <lineage>
        <taxon>unclassified sequences</taxon>
        <taxon>metagenomes</taxon>
        <taxon>ecological metagenomes</taxon>
    </lineage>
</organism>
<accession>A0A644YMA0</accession>
<dbReference type="EMBL" id="VSSQ01004939">
    <property type="protein sequence ID" value="MPM27234.1"/>
    <property type="molecule type" value="Genomic_DNA"/>
</dbReference>
<gene>
    <name evidence="1" type="ORF">SDC9_73744</name>
</gene>
<comment type="caution">
    <text evidence="1">The sequence shown here is derived from an EMBL/GenBank/DDBJ whole genome shotgun (WGS) entry which is preliminary data.</text>
</comment>
<reference evidence="1" key="1">
    <citation type="submission" date="2019-08" db="EMBL/GenBank/DDBJ databases">
        <authorList>
            <person name="Kucharzyk K."/>
            <person name="Murdoch R.W."/>
            <person name="Higgins S."/>
            <person name="Loffler F."/>
        </authorList>
    </citation>
    <scope>NUCLEOTIDE SEQUENCE</scope>
</reference>
<protein>
    <submittedName>
        <fullName evidence="1">Uncharacterized protein</fullName>
    </submittedName>
</protein>
<sequence length="396" mass="45367">MKRILTLFALIVFSFPLFGQDNNETAELMLTLIKRSNCEPAFYTKFYKVKAWSAKLSKPIPNNNDTWTVSNFQAAMDVSTKKPIDWGVNGDRFVVVNIVRDLNNRPHHVVDDLTKSNNCFTFTLDLYEFDGRFVKTISKWGYLIGSGYLGVVYVQQGVYPIFLSNVAVSKGGSLTYLVYEGKVSDLGNLVYQDELISVLRSRTVDKPEIIPLQLACSFPPKPTFDPAQTAILEKMKSESPFLQAKYYQDDLYDAGKRDFPKPNQVWSFWNMFPASDITNRCPIDWGPNGDRYVQFDVEFEGKRNYSALIDDLYATGKRFLFPLRLYEKDGRYVKTISSFGNFFGFGEGSFVFMQDAKNEIASLFTKLPVEVDKPFSYKVDKRTVTKISELLKFKPN</sequence>
<evidence type="ECO:0000313" key="1">
    <source>
        <dbReference type="EMBL" id="MPM27234.1"/>
    </source>
</evidence>